<dbReference type="Pfam" id="PF19898">
    <property type="entry name" value="DUF6371"/>
    <property type="match status" value="1"/>
</dbReference>
<evidence type="ECO:0000259" key="3">
    <source>
        <dbReference type="Pfam" id="PF21957"/>
    </source>
</evidence>
<proteinExistence type="predicted"/>
<evidence type="ECO:0008006" key="6">
    <source>
        <dbReference type="Google" id="ProtNLM"/>
    </source>
</evidence>
<dbReference type="InterPro" id="IPR045951">
    <property type="entry name" value="DUF6371"/>
</dbReference>
<evidence type="ECO:0000256" key="1">
    <source>
        <dbReference type="SAM" id="MobiDB-lite"/>
    </source>
</evidence>
<dbReference type="EMBL" id="CP039396">
    <property type="protein sequence ID" value="QCD41363.1"/>
    <property type="molecule type" value="Genomic_DNA"/>
</dbReference>
<feature type="domain" description="DUF6371" evidence="2">
    <location>
        <begin position="112"/>
        <end position="261"/>
    </location>
</feature>
<sequence>MNNTHRFILQPYKGVATRHTCPACHKKRCFSRYIDTEKQISFPDDVGRCDHEQSCGYNLTPKEYFERNPQAKPLHSDFATPSAWRAKPTERRKPSLIESKTVSQTLHGYHLNNLYLFLRSKFGAEEAERLIGVYRVGTSKHWPGSCVFWQTDANGDTRTGKVMLYNADCGKRVKEPFNHVTWVHSLLKMPDFNLRQCFFGEHLLPMNRGKPVAIVESEKTALVAAYYLPEYVWLATGGKNGCFNADALRVLRGCQVILYPDIGATDQWRQKLRLLRSLGIEASIFNFLEDVATDDERTVGLDIADYLLQIEPDQAILQSMIRRNPILQTLIDELQLTLVSVERYNPDTYAIHKPSKTEKQ</sequence>
<dbReference type="Proteomes" id="UP000297149">
    <property type="component" value="Chromosome"/>
</dbReference>
<evidence type="ECO:0000259" key="2">
    <source>
        <dbReference type="Pfam" id="PF19898"/>
    </source>
</evidence>
<dbReference type="AlphaFoldDB" id="A0A4P7W0J3"/>
<gene>
    <name evidence="4" type="ORF">E7747_02995</name>
</gene>
<protein>
    <recommendedName>
        <fullName evidence="6">Toprim domain-containing protein</fullName>
    </recommendedName>
</protein>
<name>A0A4P7W0J3_9BACT</name>
<feature type="region of interest" description="Disordered" evidence="1">
    <location>
        <begin position="72"/>
        <end position="95"/>
    </location>
</feature>
<dbReference type="NCBIfam" id="NF040506">
    <property type="entry name" value="PG0870_Nterm"/>
    <property type="match status" value="1"/>
</dbReference>
<organism evidence="4 5">
    <name type="scientific">Duncaniella dubosii</name>
    <dbReference type="NCBI Taxonomy" id="2518971"/>
    <lineage>
        <taxon>Bacteria</taxon>
        <taxon>Pseudomonadati</taxon>
        <taxon>Bacteroidota</taxon>
        <taxon>Bacteroidia</taxon>
        <taxon>Bacteroidales</taxon>
        <taxon>Muribaculaceae</taxon>
        <taxon>Duncaniella</taxon>
    </lineage>
</organism>
<feature type="domain" description="Zinc beta-ribbon finger putative" evidence="3">
    <location>
        <begin position="5"/>
        <end position="69"/>
    </location>
</feature>
<dbReference type="Pfam" id="PF21957">
    <property type="entry name" value="Zn_ribbon_16"/>
    <property type="match status" value="1"/>
</dbReference>
<keyword evidence="5" id="KW-1185">Reference proteome</keyword>
<reference evidence="5" key="1">
    <citation type="submission" date="2019-02" db="EMBL/GenBank/DDBJ databases">
        <title>Isolation and identification of novel species under the genus Muribaculum.</title>
        <authorList>
            <person name="Miyake S."/>
            <person name="Ding Y."/>
            <person name="Low A."/>
            <person name="Soh M."/>
            <person name="Seedorf H."/>
        </authorList>
    </citation>
    <scope>NUCLEOTIDE SEQUENCE [LARGE SCALE GENOMIC DNA]</scope>
    <source>
        <strain evidence="5">H5</strain>
    </source>
</reference>
<dbReference type="KEGG" id="ddb:E7747_02995"/>
<dbReference type="RefSeq" id="WP_136414011.1">
    <property type="nucleotide sequence ID" value="NZ_CP039396.1"/>
</dbReference>
<evidence type="ECO:0000313" key="4">
    <source>
        <dbReference type="EMBL" id="QCD41363.1"/>
    </source>
</evidence>
<accession>A0A4P7W0J3</accession>
<dbReference type="InterPro" id="IPR047731">
    <property type="entry name" value="Zinc_ribbon_put"/>
</dbReference>
<evidence type="ECO:0000313" key="5">
    <source>
        <dbReference type="Proteomes" id="UP000297149"/>
    </source>
</evidence>